<dbReference type="AlphaFoldDB" id="X1FIS7"/>
<feature type="non-terminal residue" evidence="1">
    <location>
        <position position="463"/>
    </location>
</feature>
<sequence length="463" mass="53200">TEWKESWRLFKAELPTKTKAEREAAKKPCLVPPKVYSNIKSASSRIYKSVITTRPYVRTFTTEEDFFDATEAIDSLIDYQIDKTKIIDWLLTLTDGGLIFGEIPVKVIWHFATDTFMRHLPITRTILDEGGNPVLEGGNPKMEYVTNPKTGEHIYEPQKVQKITYNSPIVIPLDKDEYYFDPTAKRDIKVGWRLHRSIQTLAKLQRLASIEDSNFHNIDDITDMDCISTTEGRDFLNINNPEGIKDETVKKVLVWERWSKNRMITTVGENGGSVTILNIANPHWELKDPFLTFRPIPTIFTRFGDAFPQISKQTTSERNAIRNQRVEAVNRRLNEMWIVDTNAEIDTSTLISRQGGVVRTDDMEGVEQLKMQPIDPATWTEESILDKDDMDSLGITPLTKGQPVFSRETARTTLSLIDEANVRFSIMILMMRSFMIDLANAFLQLSRQYITRPITVPHYETGR</sequence>
<accession>X1FIS7</accession>
<feature type="non-terminal residue" evidence="1">
    <location>
        <position position="1"/>
    </location>
</feature>
<reference evidence="1" key="1">
    <citation type="journal article" date="2014" name="Front. Microbiol.">
        <title>High frequency of phylogenetically diverse reductive dehalogenase-homologous genes in deep subseafloor sedimentary metagenomes.</title>
        <authorList>
            <person name="Kawai M."/>
            <person name="Futagami T."/>
            <person name="Toyoda A."/>
            <person name="Takaki Y."/>
            <person name="Nishi S."/>
            <person name="Hori S."/>
            <person name="Arai W."/>
            <person name="Tsubouchi T."/>
            <person name="Morono Y."/>
            <person name="Uchiyama I."/>
            <person name="Ito T."/>
            <person name="Fujiyama A."/>
            <person name="Inagaki F."/>
            <person name="Takami H."/>
        </authorList>
    </citation>
    <scope>NUCLEOTIDE SEQUENCE</scope>
    <source>
        <strain evidence="1">Expedition CK06-06</strain>
    </source>
</reference>
<name>X1FIS7_9ZZZZ</name>
<dbReference type="InterPro" id="IPR056909">
    <property type="entry name" value="SU10_portal"/>
</dbReference>
<evidence type="ECO:0000313" key="1">
    <source>
        <dbReference type="EMBL" id="GAH44867.1"/>
    </source>
</evidence>
<comment type="caution">
    <text evidence="1">The sequence shown here is derived from an EMBL/GenBank/DDBJ whole genome shotgun (WGS) entry which is preliminary data.</text>
</comment>
<proteinExistence type="predicted"/>
<organism evidence="1">
    <name type="scientific">marine sediment metagenome</name>
    <dbReference type="NCBI Taxonomy" id="412755"/>
    <lineage>
        <taxon>unclassified sequences</taxon>
        <taxon>metagenomes</taxon>
        <taxon>ecological metagenomes</taxon>
    </lineage>
</organism>
<gene>
    <name evidence="1" type="ORF">S03H2_11934</name>
</gene>
<protein>
    <submittedName>
        <fullName evidence="1">Uncharacterized protein</fullName>
    </submittedName>
</protein>
<dbReference type="EMBL" id="BARU01006073">
    <property type="protein sequence ID" value="GAH44867.1"/>
    <property type="molecule type" value="Genomic_DNA"/>
</dbReference>
<dbReference type="Pfam" id="PF23899">
    <property type="entry name" value="SU10_portal"/>
    <property type="match status" value="1"/>
</dbReference>